<dbReference type="RefSeq" id="WP_277868350.1">
    <property type="nucleotide sequence ID" value="NZ_JAKKUT010000008.1"/>
</dbReference>
<feature type="coiled-coil region" evidence="1">
    <location>
        <begin position="213"/>
        <end position="243"/>
    </location>
</feature>
<name>A0ABT6F3J2_9SYNE</name>
<feature type="domain" description="Putative restriction endonuclease" evidence="2">
    <location>
        <begin position="75"/>
        <end position="180"/>
    </location>
</feature>
<keyword evidence="3" id="KW-0540">Nuclease</keyword>
<dbReference type="InterPro" id="IPR008538">
    <property type="entry name" value="Uma2"/>
</dbReference>
<accession>A0ABT6F3J2</accession>
<evidence type="ECO:0000313" key="3">
    <source>
        <dbReference type="EMBL" id="MDG2992439.1"/>
    </source>
</evidence>
<dbReference type="Proteomes" id="UP001154265">
    <property type="component" value="Unassembled WGS sequence"/>
</dbReference>
<evidence type="ECO:0000313" key="4">
    <source>
        <dbReference type="Proteomes" id="UP001154265"/>
    </source>
</evidence>
<protein>
    <submittedName>
        <fullName evidence="3">Uma2 family endonuclease</fullName>
    </submittedName>
</protein>
<sequence>MVLQINPVQSPPLVTWESLPKDYVLADEPVENIQQPLLAAALTEALGSYGFIQPEMLIASNFALVARVDNRVVVKAPDWLYVPQVQTVIPGTLRRSYTPYLEGDPVAVVMEFLSDEDNGELSLRSTPPYGKLYVYEQIFKVPNYVTFDPYTLRLELRRLEGNQYHLKTADAHGRFWIPEMNLFLGTWQGKRLGQTITWLRWWDREGNLLFWSSEQAETERERAEREQQRAEALAQKLEELGIDPNTLG</sequence>
<dbReference type="PANTHER" id="PTHR33352:SF3">
    <property type="entry name" value="SLR1612 PROTEIN"/>
    <property type="match status" value="1"/>
</dbReference>
<dbReference type="Pfam" id="PF05685">
    <property type="entry name" value="Uma2"/>
    <property type="match status" value="1"/>
</dbReference>
<comment type="caution">
    <text evidence="3">The sequence shown here is derived from an EMBL/GenBank/DDBJ whole genome shotgun (WGS) entry which is preliminary data.</text>
</comment>
<keyword evidence="4" id="KW-1185">Reference proteome</keyword>
<reference evidence="3" key="1">
    <citation type="journal article" date="2022" name="Genome Biol. Evol.">
        <title>A New Gene Family Diagnostic for Intracellular Biomineralization of Amorphous Ca Carbonates by Cyanobacteria.</title>
        <authorList>
            <person name="Benzerara K."/>
            <person name="Duprat E."/>
            <person name="Bitard-Feildel T."/>
            <person name="Caumes G."/>
            <person name="Cassier-Chauvat C."/>
            <person name="Chauvat F."/>
            <person name="Dezi M."/>
            <person name="Diop S.I."/>
            <person name="Gaschignard G."/>
            <person name="Gorgen S."/>
            <person name="Gugger M."/>
            <person name="Lopez-Garcia P."/>
            <person name="Millet M."/>
            <person name="Skouri-Panet F."/>
            <person name="Moreira D."/>
            <person name="Callebaut I."/>
        </authorList>
    </citation>
    <scope>NUCLEOTIDE SEQUENCE</scope>
    <source>
        <strain evidence="3">G9</strain>
    </source>
</reference>
<dbReference type="EMBL" id="JAKKUT010000008">
    <property type="protein sequence ID" value="MDG2992439.1"/>
    <property type="molecule type" value="Genomic_DNA"/>
</dbReference>
<keyword evidence="3" id="KW-0378">Hydrolase</keyword>
<proteinExistence type="predicted"/>
<dbReference type="PANTHER" id="PTHR33352">
    <property type="entry name" value="SLR1095 PROTEIN"/>
    <property type="match status" value="1"/>
</dbReference>
<evidence type="ECO:0000256" key="1">
    <source>
        <dbReference type="SAM" id="Coils"/>
    </source>
</evidence>
<gene>
    <name evidence="3" type="ORF">L3556_16085</name>
</gene>
<keyword evidence="3" id="KW-0255">Endonuclease</keyword>
<dbReference type="GO" id="GO:0004519">
    <property type="term" value="F:endonuclease activity"/>
    <property type="evidence" value="ECO:0007669"/>
    <property type="project" value="UniProtKB-KW"/>
</dbReference>
<organism evidence="3 4">
    <name type="scientific">Candidatus Synechococcus calcipolaris G9</name>
    <dbReference type="NCBI Taxonomy" id="1497997"/>
    <lineage>
        <taxon>Bacteria</taxon>
        <taxon>Bacillati</taxon>
        <taxon>Cyanobacteriota</taxon>
        <taxon>Cyanophyceae</taxon>
        <taxon>Synechococcales</taxon>
        <taxon>Synechococcaceae</taxon>
        <taxon>Synechococcus</taxon>
    </lineage>
</organism>
<reference evidence="3" key="2">
    <citation type="submission" date="2022-01" db="EMBL/GenBank/DDBJ databases">
        <authorList>
            <person name="Zivanovic Y."/>
            <person name="Moreira D."/>
            <person name="Lopez-Garcia P."/>
        </authorList>
    </citation>
    <scope>NUCLEOTIDE SEQUENCE</scope>
    <source>
        <strain evidence="3">G9</strain>
    </source>
</reference>
<keyword evidence="1" id="KW-0175">Coiled coil</keyword>
<evidence type="ECO:0000259" key="2">
    <source>
        <dbReference type="Pfam" id="PF05685"/>
    </source>
</evidence>